<protein>
    <submittedName>
        <fullName evidence="2">Uncharacterized protein</fullName>
    </submittedName>
</protein>
<dbReference type="Proteomes" id="UP000299102">
    <property type="component" value="Unassembled WGS sequence"/>
</dbReference>
<dbReference type="AlphaFoldDB" id="A0A4C1YZM5"/>
<evidence type="ECO:0000313" key="3">
    <source>
        <dbReference type="Proteomes" id="UP000299102"/>
    </source>
</evidence>
<organism evidence="2 3">
    <name type="scientific">Eumeta variegata</name>
    <name type="common">Bagworm moth</name>
    <name type="synonym">Eumeta japonica</name>
    <dbReference type="NCBI Taxonomy" id="151549"/>
    <lineage>
        <taxon>Eukaryota</taxon>
        <taxon>Metazoa</taxon>
        <taxon>Ecdysozoa</taxon>
        <taxon>Arthropoda</taxon>
        <taxon>Hexapoda</taxon>
        <taxon>Insecta</taxon>
        <taxon>Pterygota</taxon>
        <taxon>Neoptera</taxon>
        <taxon>Endopterygota</taxon>
        <taxon>Lepidoptera</taxon>
        <taxon>Glossata</taxon>
        <taxon>Ditrysia</taxon>
        <taxon>Tineoidea</taxon>
        <taxon>Psychidae</taxon>
        <taxon>Oiketicinae</taxon>
        <taxon>Eumeta</taxon>
    </lineage>
</organism>
<feature type="region of interest" description="Disordered" evidence="1">
    <location>
        <begin position="57"/>
        <end position="79"/>
    </location>
</feature>
<sequence length="79" mass="8753">MDERDKPRYIKGSAYTFGAGESARAFDVGLTFRLRPLCIRGRGSVIYRRVIYDKQPARGGGGPLPPAPPHFFLSPLPPH</sequence>
<evidence type="ECO:0000313" key="2">
    <source>
        <dbReference type="EMBL" id="GBP80393.1"/>
    </source>
</evidence>
<gene>
    <name evidence="2" type="ORF">EVAR_44626_1</name>
</gene>
<feature type="compositionally biased region" description="Pro residues" evidence="1">
    <location>
        <begin position="63"/>
        <end position="79"/>
    </location>
</feature>
<accession>A0A4C1YZM5</accession>
<name>A0A4C1YZM5_EUMVA</name>
<reference evidence="2 3" key="1">
    <citation type="journal article" date="2019" name="Commun. Biol.">
        <title>The bagworm genome reveals a unique fibroin gene that provides high tensile strength.</title>
        <authorList>
            <person name="Kono N."/>
            <person name="Nakamura H."/>
            <person name="Ohtoshi R."/>
            <person name="Tomita M."/>
            <person name="Numata K."/>
            <person name="Arakawa K."/>
        </authorList>
    </citation>
    <scope>NUCLEOTIDE SEQUENCE [LARGE SCALE GENOMIC DNA]</scope>
</reference>
<evidence type="ECO:0000256" key="1">
    <source>
        <dbReference type="SAM" id="MobiDB-lite"/>
    </source>
</evidence>
<dbReference type="EMBL" id="BGZK01001460">
    <property type="protein sequence ID" value="GBP80393.1"/>
    <property type="molecule type" value="Genomic_DNA"/>
</dbReference>
<proteinExistence type="predicted"/>
<comment type="caution">
    <text evidence="2">The sequence shown here is derived from an EMBL/GenBank/DDBJ whole genome shotgun (WGS) entry which is preliminary data.</text>
</comment>
<keyword evidence="3" id="KW-1185">Reference proteome</keyword>